<dbReference type="PANTHER" id="PTHR27000">
    <property type="entry name" value="LEUCINE-RICH REPEAT RECEPTOR-LIKE PROTEIN KINASE FAMILY PROTEIN-RELATED"/>
    <property type="match status" value="1"/>
</dbReference>
<dbReference type="GO" id="GO:0016020">
    <property type="term" value="C:membrane"/>
    <property type="evidence" value="ECO:0007669"/>
    <property type="project" value="UniProtKB-SubCell"/>
</dbReference>
<evidence type="ECO:0000256" key="9">
    <source>
        <dbReference type="ARBA" id="ARBA00023180"/>
    </source>
</evidence>
<reference evidence="10" key="2">
    <citation type="submission" date="2018-03" db="EMBL/GenBank/DDBJ databases">
        <title>The Triticum urartu genome reveals the dynamic nature of wheat genome evolution.</title>
        <authorList>
            <person name="Ling H."/>
            <person name="Ma B."/>
            <person name="Shi X."/>
            <person name="Liu H."/>
            <person name="Dong L."/>
            <person name="Sun H."/>
            <person name="Cao Y."/>
            <person name="Gao Q."/>
            <person name="Zheng S."/>
            <person name="Li Y."/>
            <person name="Yu Y."/>
            <person name="Du H."/>
            <person name="Qi M."/>
            <person name="Li Y."/>
            <person name="Yu H."/>
            <person name="Cui Y."/>
            <person name="Wang N."/>
            <person name="Chen C."/>
            <person name="Wu H."/>
            <person name="Zhao Y."/>
            <person name="Zhang J."/>
            <person name="Li Y."/>
            <person name="Zhou W."/>
            <person name="Zhang B."/>
            <person name="Hu W."/>
            <person name="Eijk M."/>
            <person name="Tang J."/>
            <person name="Witsenboer H."/>
            <person name="Zhao S."/>
            <person name="Li Z."/>
            <person name="Zhang A."/>
            <person name="Wang D."/>
            <person name="Liang C."/>
        </authorList>
    </citation>
    <scope>NUCLEOTIDE SEQUENCE [LARGE SCALE GENOMIC DNA]</scope>
    <source>
        <strain evidence="10">cv. G1812</strain>
    </source>
</reference>
<comment type="subcellular location">
    <subcellularLocation>
        <location evidence="1">Membrane</location>
        <topology evidence="1">Single-pass membrane protein</topology>
    </subcellularLocation>
</comment>
<dbReference type="Proteomes" id="UP000015106">
    <property type="component" value="Chromosome 2"/>
</dbReference>
<name>A0A8R7PKD5_TRIUA</name>
<evidence type="ECO:0000256" key="6">
    <source>
        <dbReference type="ARBA" id="ARBA00022989"/>
    </source>
</evidence>
<keyword evidence="8" id="KW-0675">Receptor</keyword>
<evidence type="ECO:0000256" key="1">
    <source>
        <dbReference type="ARBA" id="ARBA00004167"/>
    </source>
</evidence>
<keyword evidence="7" id="KW-0472">Membrane</keyword>
<evidence type="ECO:0000256" key="4">
    <source>
        <dbReference type="ARBA" id="ARBA00022729"/>
    </source>
</evidence>
<dbReference type="InterPro" id="IPR032675">
    <property type="entry name" value="LRR_dom_sf"/>
</dbReference>
<keyword evidence="9" id="KW-0325">Glycoprotein</keyword>
<dbReference type="PANTHER" id="PTHR27000:SF802">
    <property type="entry name" value="PHYTOSULFOKINE RECEPTOR 1"/>
    <property type="match status" value="1"/>
</dbReference>
<keyword evidence="11" id="KW-1185">Reference proteome</keyword>
<keyword evidence="2" id="KW-0433">Leucine-rich repeat</keyword>
<dbReference type="SUPFAM" id="SSF52058">
    <property type="entry name" value="L domain-like"/>
    <property type="match status" value="1"/>
</dbReference>
<keyword evidence="4" id="KW-0732">Signal</keyword>
<dbReference type="FunFam" id="3.80.10.10:FF:000041">
    <property type="entry name" value="LRR receptor-like serine/threonine-protein kinase ERECTA"/>
    <property type="match status" value="1"/>
</dbReference>
<evidence type="ECO:0000256" key="3">
    <source>
        <dbReference type="ARBA" id="ARBA00022692"/>
    </source>
</evidence>
<keyword evidence="5" id="KW-0677">Repeat</keyword>
<dbReference type="Pfam" id="PF13855">
    <property type="entry name" value="LRR_8"/>
    <property type="match status" value="1"/>
</dbReference>
<evidence type="ECO:0000256" key="8">
    <source>
        <dbReference type="ARBA" id="ARBA00023170"/>
    </source>
</evidence>
<organism evidence="10 11">
    <name type="scientific">Triticum urartu</name>
    <name type="common">Red wild einkorn</name>
    <name type="synonym">Crithodium urartu</name>
    <dbReference type="NCBI Taxonomy" id="4572"/>
    <lineage>
        <taxon>Eukaryota</taxon>
        <taxon>Viridiplantae</taxon>
        <taxon>Streptophyta</taxon>
        <taxon>Embryophyta</taxon>
        <taxon>Tracheophyta</taxon>
        <taxon>Spermatophyta</taxon>
        <taxon>Magnoliopsida</taxon>
        <taxon>Liliopsida</taxon>
        <taxon>Poales</taxon>
        <taxon>Poaceae</taxon>
        <taxon>BOP clade</taxon>
        <taxon>Pooideae</taxon>
        <taxon>Triticodae</taxon>
        <taxon>Triticeae</taxon>
        <taxon>Triticinae</taxon>
        <taxon>Triticum</taxon>
    </lineage>
</organism>
<evidence type="ECO:0000313" key="10">
    <source>
        <dbReference type="EnsemblPlants" id="TuG1812G0200005917.01.T01.cds446475"/>
    </source>
</evidence>
<dbReference type="AlphaFoldDB" id="A0A8R7PKD5"/>
<proteinExistence type="predicted"/>
<evidence type="ECO:0000256" key="7">
    <source>
        <dbReference type="ARBA" id="ARBA00023136"/>
    </source>
</evidence>
<dbReference type="EnsemblPlants" id="TuG1812G0200005917.01.T01">
    <property type="protein sequence ID" value="TuG1812G0200005917.01.T01.cds446475"/>
    <property type="gene ID" value="TuG1812G0200005917.01"/>
</dbReference>
<reference evidence="10" key="3">
    <citation type="submission" date="2022-06" db="UniProtKB">
        <authorList>
            <consortium name="EnsemblPlants"/>
        </authorList>
    </citation>
    <scope>IDENTIFICATION</scope>
</reference>
<reference evidence="11" key="1">
    <citation type="journal article" date="2013" name="Nature">
        <title>Draft genome of the wheat A-genome progenitor Triticum urartu.</title>
        <authorList>
            <person name="Ling H.Q."/>
            <person name="Zhao S."/>
            <person name="Liu D."/>
            <person name="Wang J."/>
            <person name="Sun H."/>
            <person name="Zhang C."/>
            <person name="Fan H."/>
            <person name="Li D."/>
            <person name="Dong L."/>
            <person name="Tao Y."/>
            <person name="Gao C."/>
            <person name="Wu H."/>
            <person name="Li Y."/>
            <person name="Cui Y."/>
            <person name="Guo X."/>
            <person name="Zheng S."/>
            <person name="Wang B."/>
            <person name="Yu K."/>
            <person name="Liang Q."/>
            <person name="Yang W."/>
            <person name="Lou X."/>
            <person name="Chen J."/>
            <person name="Feng M."/>
            <person name="Jian J."/>
            <person name="Zhang X."/>
            <person name="Luo G."/>
            <person name="Jiang Y."/>
            <person name="Liu J."/>
            <person name="Wang Z."/>
            <person name="Sha Y."/>
            <person name="Zhang B."/>
            <person name="Wu H."/>
            <person name="Tang D."/>
            <person name="Shen Q."/>
            <person name="Xue P."/>
            <person name="Zou S."/>
            <person name="Wang X."/>
            <person name="Liu X."/>
            <person name="Wang F."/>
            <person name="Yang Y."/>
            <person name="An X."/>
            <person name="Dong Z."/>
            <person name="Zhang K."/>
            <person name="Zhang X."/>
            <person name="Luo M.C."/>
            <person name="Dvorak J."/>
            <person name="Tong Y."/>
            <person name="Wang J."/>
            <person name="Yang H."/>
            <person name="Li Z."/>
            <person name="Wang D."/>
            <person name="Zhang A."/>
            <person name="Wang J."/>
        </authorList>
    </citation>
    <scope>NUCLEOTIDE SEQUENCE</scope>
    <source>
        <strain evidence="11">cv. G1812</strain>
    </source>
</reference>
<keyword evidence="3" id="KW-0812">Transmembrane</keyword>
<keyword evidence="6" id="KW-1133">Transmembrane helix</keyword>
<sequence>MLSGVIPPSLMWCTELKTPNFATNKLEGKIPESYKNLRSLSHLSLVDNCFTNLSSALRVLQYLPKLTSLVLTKNLRGGETLPMDGINGFKSIQVLVLANCALSGMIPPWLQSLESLRVLDLSWNKLNGKIPLWLGNMNSLFYVDLSNNSFSGELPESFTQIKSLISSNISSEPASIEDFPLLFKKNSADKGLQYKHVSSFPPSLILSNNLLFGPVLRGLGHLVIFMYWT</sequence>
<accession>A0A8R7PKD5</accession>
<dbReference type="InterPro" id="IPR001611">
    <property type="entry name" value="Leu-rich_rpt"/>
</dbReference>
<evidence type="ECO:0000256" key="2">
    <source>
        <dbReference type="ARBA" id="ARBA00022614"/>
    </source>
</evidence>
<dbReference type="Gramene" id="TuG1812G0200005917.01.T01">
    <property type="protein sequence ID" value="TuG1812G0200005917.01.T01.cds446475"/>
    <property type="gene ID" value="TuG1812G0200005917.01"/>
</dbReference>
<evidence type="ECO:0000256" key="5">
    <source>
        <dbReference type="ARBA" id="ARBA00022737"/>
    </source>
</evidence>
<evidence type="ECO:0000313" key="11">
    <source>
        <dbReference type="Proteomes" id="UP000015106"/>
    </source>
</evidence>
<dbReference type="Gene3D" id="3.80.10.10">
    <property type="entry name" value="Ribonuclease Inhibitor"/>
    <property type="match status" value="1"/>
</dbReference>
<protein>
    <submittedName>
        <fullName evidence="10">Uncharacterized protein</fullName>
    </submittedName>
</protein>